<evidence type="ECO:0000259" key="1">
    <source>
        <dbReference type="PROSITE" id="PS50844"/>
    </source>
</evidence>
<sequence length="352" mass="38986">MDREIFLDGVLVNDETDCYVIAEIGNNHQGDVEIAKQMVKAAKDCGADAVKFQKRDNRSFLTKEAFNSPYENENSYGKTYGEHREFLELGLEELAEIQAYCKELGISMFSTAFDLNSVDVLEELDIPFYKIASGDLRNTVLQKRIAETGKPILISTGGGDLQDVVRAYETITAINDQVAVLQCTAAYPILDYSEMNLSVVSTYRKEFPNAVIGLSDHENGTTMSLAAYILGARIVEKHFTLNHAWKGTDHSFSLTPRGLSLAVKSLRRAKLALGDGVKVATPSEKSPIFKMSKSIVAARDLPACHVLEWDDFAFKCPGNGLPPYEIDNLIGKTLLENVPEDQLVTFELVEND</sequence>
<dbReference type="AlphaFoldDB" id="A0A6I6JDC4"/>
<accession>A0A6I6JDC4</accession>
<feature type="domain" description="AFP-like" evidence="1">
    <location>
        <begin position="294"/>
        <end position="352"/>
    </location>
</feature>
<dbReference type="GO" id="GO:0016051">
    <property type="term" value="P:carbohydrate biosynthetic process"/>
    <property type="evidence" value="ECO:0007669"/>
    <property type="project" value="InterPro"/>
</dbReference>
<dbReference type="EMBL" id="CP046400">
    <property type="protein sequence ID" value="QGY39008.1"/>
    <property type="molecule type" value="Genomic_DNA"/>
</dbReference>
<dbReference type="Proteomes" id="UP000428328">
    <property type="component" value="Chromosome"/>
</dbReference>
<dbReference type="RefSeq" id="WP_158946220.1">
    <property type="nucleotide sequence ID" value="NZ_CP046400.1"/>
</dbReference>
<gene>
    <name evidence="2" type="ORF">GM415_02270</name>
</gene>
<dbReference type="SUPFAM" id="SSF51269">
    <property type="entry name" value="AFP III-like domain"/>
    <property type="match status" value="1"/>
</dbReference>
<proteinExistence type="predicted"/>
<dbReference type="KEGG" id="psel:GM415_02270"/>
<dbReference type="Pfam" id="PF03102">
    <property type="entry name" value="NeuB"/>
    <property type="match status" value="1"/>
</dbReference>
<dbReference type="InterPro" id="IPR051690">
    <property type="entry name" value="PseI-like"/>
</dbReference>
<dbReference type="InterPro" id="IPR013974">
    <property type="entry name" value="SAF"/>
</dbReference>
<dbReference type="PANTHER" id="PTHR42966:SF1">
    <property type="entry name" value="SIALIC ACID SYNTHASE"/>
    <property type="match status" value="1"/>
</dbReference>
<dbReference type="InterPro" id="IPR013785">
    <property type="entry name" value="Aldolase_TIM"/>
</dbReference>
<reference evidence="2 3" key="1">
    <citation type="submission" date="2019-11" db="EMBL/GenBank/DDBJ databases">
        <authorList>
            <person name="Zheng R.K."/>
            <person name="Sun C.M."/>
        </authorList>
    </citation>
    <scope>NUCLEOTIDE SEQUENCE [LARGE SCALE GENOMIC DNA]</scope>
    <source>
        <strain evidence="2 3">SRB007</strain>
    </source>
</reference>
<dbReference type="PROSITE" id="PS50844">
    <property type="entry name" value="AFP_LIKE"/>
    <property type="match status" value="1"/>
</dbReference>
<dbReference type="InterPro" id="IPR036732">
    <property type="entry name" value="AFP_Neu5c_C_sf"/>
</dbReference>
<protein>
    <submittedName>
        <fullName evidence="2">N-acetylneuraminate synthase</fullName>
    </submittedName>
</protein>
<dbReference type="SUPFAM" id="SSF51569">
    <property type="entry name" value="Aldolase"/>
    <property type="match status" value="1"/>
</dbReference>
<dbReference type="InterPro" id="IPR013132">
    <property type="entry name" value="PseI/NeuA/B-like_N"/>
</dbReference>
<dbReference type="SMART" id="SM00858">
    <property type="entry name" value="SAF"/>
    <property type="match status" value="1"/>
</dbReference>
<keyword evidence="3" id="KW-1185">Reference proteome</keyword>
<dbReference type="Gene3D" id="3.20.20.70">
    <property type="entry name" value="Aldolase class I"/>
    <property type="match status" value="1"/>
</dbReference>
<dbReference type="PANTHER" id="PTHR42966">
    <property type="entry name" value="N-ACETYLNEURAMINATE SYNTHASE"/>
    <property type="match status" value="1"/>
</dbReference>
<evidence type="ECO:0000313" key="3">
    <source>
        <dbReference type="Proteomes" id="UP000428328"/>
    </source>
</evidence>
<dbReference type="Gene3D" id="3.90.1210.10">
    <property type="entry name" value="Antifreeze-like/N-acetylneuraminic acid synthase C-terminal domain"/>
    <property type="match status" value="1"/>
</dbReference>
<organism evidence="2 3">
    <name type="scientific">Pseudodesulfovibrio cashew</name>
    <dbReference type="NCBI Taxonomy" id="2678688"/>
    <lineage>
        <taxon>Bacteria</taxon>
        <taxon>Pseudomonadati</taxon>
        <taxon>Thermodesulfobacteriota</taxon>
        <taxon>Desulfovibrionia</taxon>
        <taxon>Desulfovibrionales</taxon>
        <taxon>Desulfovibrionaceae</taxon>
    </lineage>
</organism>
<dbReference type="InterPro" id="IPR057736">
    <property type="entry name" value="SAF_PseI/NeuA/NeuB"/>
</dbReference>
<name>A0A6I6JDC4_9BACT</name>
<evidence type="ECO:0000313" key="2">
    <source>
        <dbReference type="EMBL" id="QGY39008.1"/>
    </source>
</evidence>
<dbReference type="Pfam" id="PF08666">
    <property type="entry name" value="SAF"/>
    <property type="match status" value="1"/>
</dbReference>
<dbReference type="InterPro" id="IPR006190">
    <property type="entry name" value="SAF_AFP_Neu5Ac"/>
</dbReference>
<dbReference type="CDD" id="cd11615">
    <property type="entry name" value="SAF_NeuB_like"/>
    <property type="match status" value="1"/>
</dbReference>
<dbReference type="GO" id="GO:0047444">
    <property type="term" value="F:N-acylneuraminate-9-phosphate synthase activity"/>
    <property type="evidence" value="ECO:0007669"/>
    <property type="project" value="TreeGrafter"/>
</dbReference>